<dbReference type="EMBL" id="JACGWN010000005">
    <property type="protein sequence ID" value="KAL0449598.1"/>
    <property type="molecule type" value="Genomic_DNA"/>
</dbReference>
<evidence type="ECO:0000313" key="1">
    <source>
        <dbReference type="EMBL" id="KAL0449598.1"/>
    </source>
</evidence>
<organism evidence="1">
    <name type="scientific">Sesamum latifolium</name>
    <dbReference type="NCBI Taxonomy" id="2727402"/>
    <lineage>
        <taxon>Eukaryota</taxon>
        <taxon>Viridiplantae</taxon>
        <taxon>Streptophyta</taxon>
        <taxon>Embryophyta</taxon>
        <taxon>Tracheophyta</taxon>
        <taxon>Spermatophyta</taxon>
        <taxon>Magnoliopsida</taxon>
        <taxon>eudicotyledons</taxon>
        <taxon>Gunneridae</taxon>
        <taxon>Pentapetalae</taxon>
        <taxon>asterids</taxon>
        <taxon>lamiids</taxon>
        <taxon>Lamiales</taxon>
        <taxon>Pedaliaceae</taxon>
        <taxon>Sesamum</taxon>
    </lineage>
</organism>
<sequence length="88" mass="9888">MRDVDGVWARLCISVSGPNLSLDCYCPITPALAEFNSLHVFDLIDPTTEDWDVEKVQGLFWLVDNNVMLGTPHSRIGEPDLQLALFQQ</sequence>
<comment type="caution">
    <text evidence="1">The sequence shown here is derived from an EMBL/GenBank/DDBJ whole genome shotgun (WGS) entry which is preliminary data.</text>
</comment>
<reference evidence="1" key="2">
    <citation type="journal article" date="2024" name="Plant">
        <title>Genomic evolution and insights into agronomic trait innovations of Sesamum species.</title>
        <authorList>
            <person name="Miao H."/>
            <person name="Wang L."/>
            <person name="Qu L."/>
            <person name="Liu H."/>
            <person name="Sun Y."/>
            <person name="Le M."/>
            <person name="Wang Q."/>
            <person name="Wei S."/>
            <person name="Zheng Y."/>
            <person name="Lin W."/>
            <person name="Duan Y."/>
            <person name="Cao H."/>
            <person name="Xiong S."/>
            <person name="Wang X."/>
            <person name="Wei L."/>
            <person name="Li C."/>
            <person name="Ma Q."/>
            <person name="Ju M."/>
            <person name="Zhao R."/>
            <person name="Li G."/>
            <person name="Mu C."/>
            <person name="Tian Q."/>
            <person name="Mei H."/>
            <person name="Zhang T."/>
            <person name="Gao T."/>
            <person name="Zhang H."/>
        </authorList>
    </citation>
    <scope>NUCLEOTIDE SEQUENCE</scope>
    <source>
        <strain evidence="1">KEN1</strain>
    </source>
</reference>
<gene>
    <name evidence="1" type="ORF">Slati_1516200</name>
</gene>
<dbReference type="AlphaFoldDB" id="A0AAW2X6Y1"/>
<proteinExistence type="predicted"/>
<accession>A0AAW2X6Y1</accession>
<name>A0AAW2X6Y1_9LAMI</name>
<reference evidence="1" key="1">
    <citation type="submission" date="2020-06" db="EMBL/GenBank/DDBJ databases">
        <authorList>
            <person name="Li T."/>
            <person name="Hu X."/>
            <person name="Zhang T."/>
            <person name="Song X."/>
            <person name="Zhang H."/>
            <person name="Dai N."/>
            <person name="Sheng W."/>
            <person name="Hou X."/>
            <person name="Wei L."/>
        </authorList>
    </citation>
    <scope>NUCLEOTIDE SEQUENCE</scope>
    <source>
        <strain evidence="1">KEN1</strain>
        <tissue evidence="1">Leaf</tissue>
    </source>
</reference>
<protein>
    <submittedName>
        <fullName evidence="1">Uncharacterized protein</fullName>
    </submittedName>
</protein>